<dbReference type="Proteomes" id="UP001287356">
    <property type="component" value="Unassembled WGS sequence"/>
</dbReference>
<evidence type="ECO:0000313" key="1">
    <source>
        <dbReference type="EMBL" id="KAK3371402.1"/>
    </source>
</evidence>
<gene>
    <name evidence="1" type="ORF">B0T24DRAFT_680489</name>
</gene>
<evidence type="ECO:0000313" key="2">
    <source>
        <dbReference type="Proteomes" id="UP001287356"/>
    </source>
</evidence>
<name>A0AAE0K8C5_9PEZI</name>
<reference evidence="1" key="1">
    <citation type="journal article" date="2023" name="Mol. Phylogenet. Evol.">
        <title>Genome-scale phylogeny and comparative genomics of the fungal order Sordariales.</title>
        <authorList>
            <person name="Hensen N."/>
            <person name="Bonometti L."/>
            <person name="Westerberg I."/>
            <person name="Brannstrom I.O."/>
            <person name="Guillou S."/>
            <person name="Cros-Aarteil S."/>
            <person name="Calhoun S."/>
            <person name="Haridas S."/>
            <person name="Kuo A."/>
            <person name="Mondo S."/>
            <person name="Pangilinan J."/>
            <person name="Riley R."/>
            <person name="LaButti K."/>
            <person name="Andreopoulos B."/>
            <person name="Lipzen A."/>
            <person name="Chen C."/>
            <person name="Yan M."/>
            <person name="Daum C."/>
            <person name="Ng V."/>
            <person name="Clum A."/>
            <person name="Steindorff A."/>
            <person name="Ohm R.A."/>
            <person name="Martin F."/>
            <person name="Silar P."/>
            <person name="Natvig D.O."/>
            <person name="Lalanne C."/>
            <person name="Gautier V."/>
            <person name="Ament-Velasquez S.L."/>
            <person name="Kruys A."/>
            <person name="Hutchinson M.I."/>
            <person name="Powell A.J."/>
            <person name="Barry K."/>
            <person name="Miller A.N."/>
            <person name="Grigoriev I.V."/>
            <person name="Debuchy R."/>
            <person name="Gladieux P."/>
            <person name="Hiltunen Thoren M."/>
            <person name="Johannesson H."/>
        </authorList>
    </citation>
    <scope>NUCLEOTIDE SEQUENCE</scope>
    <source>
        <strain evidence="1">CBS 958.72</strain>
    </source>
</reference>
<dbReference type="EMBL" id="JAULSN010000005">
    <property type="protein sequence ID" value="KAK3371402.1"/>
    <property type="molecule type" value="Genomic_DNA"/>
</dbReference>
<sequence>MPSYIWDNQAHMDLMIAMYTAFQPFLEREIQEKIVELMKDRDHETNWDSIRYAHFRPNPDDYTAITAALSDKHQFSKGALMFVHQISYSSF</sequence>
<organism evidence="1 2">
    <name type="scientific">Lasiosphaeria ovina</name>
    <dbReference type="NCBI Taxonomy" id="92902"/>
    <lineage>
        <taxon>Eukaryota</taxon>
        <taxon>Fungi</taxon>
        <taxon>Dikarya</taxon>
        <taxon>Ascomycota</taxon>
        <taxon>Pezizomycotina</taxon>
        <taxon>Sordariomycetes</taxon>
        <taxon>Sordariomycetidae</taxon>
        <taxon>Sordariales</taxon>
        <taxon>Lasiosphaeriaceae</taxon>
        <taxon>Lasiosphaeria</taxon>
    </lineage>
</organism>
<reference evidence="1" key="2">
    <citation type="submission" date="2023-06" db="EMBL/GenBank/DDBJ databases">
        <authorList>
            <consortium name="Lawrence Berkeley National Laboratory"/>
            <person name="Haridas S."/>
            <person name="Hensen N."/>
            <person name="Bonometti L."/>
            <person name="Westerberg I."/>
            <person name="Brannstrom I.O."/>
            <person name="Guillou S."/>
            <person name="Cros-Aarteil S."/>
            <person name="Calhoun S."/>
            <person name="Kuo A."/>
            <person name="Mondo S."/>
            <person name="Pangilinan J."/>
            <person name="Riley R."/>
            <person name="Labutti K."/>
            <person name="Andreopoulos B."/>
            <person name="Lipzen A."/>
            <person name="Chen C."/>
            <person name="Yanf M."/>
            <person name="Daum C."/>
            <person name="Ng V."/>
            <person name="Clum A."/>
            <person name="Steindorff A."/>
            <person name="Ohm R."/>
            <person name="Martin F."/>
            <person name="Silar P."/>
            <person name="Natvig D."/>
            <person name="Lalanne C."/>
            <person name="Gautier V."/>
            <person name="Ament-Velasquez S.L."/>
            <person name="Kruys A."/>
            <person name="Hutchinson M.I."/>
            <person name="Powell A.J."/>
            <person name="Barry K."/>
            <person name="Miller A.N."/>
            <person name="Grigoriev I.V."/>
            <person name="Debuchy R."/>
            <person name="Gladieux P."/>
            <person name="Thoren M.H."/>
            <person name="Johannesson H."/>
        </authorList>
    </citation>
    <scope>NUCLEOTIDE SEQUENCE</scope>
    <source>
        <strain evidence="1">CBS 958.72</strain>
    </source>
</reference>
<dbReference type="AlphaFoldDB" id="A0AAE0K8C5"/>
<proteinExistence type="predicted"/>
<protein>
    <submittedName>
        <fullName evidence="1">Uncharacterized protein</fullName>
    </submittedName>
</protein>
<comment type="caution">
    <text evidence="1">The sequence shown here is derived from an EMBL/GenBank/DDBJ whole genome shotgun (WGS) entry which is preliminary data.</text>
</comment>
<keyword evidence="2" id="KW-1185">Reference proteome</keyword>
<accession>A0AAE0K8C5</accession>